<evidence type="ECO:0000259" key="8">
    <source>
        <dbReference type="Pfam" id="PF13873"/>
    </source>
</evidence>
<dbReference type="Proteomes" id="UP000075809">
    <property type="component" value="Unassembled WGS sequence"/>
</dbReference>
<protein>
    <recommendedName>
        <fullName evidence="2">Regulatory protein zeste</fullName>
    </recommendedName>
</protein>
<organism evidence="9 10">
    <name type="scientific">Mycetomoellerius zeteki</name>
    <dbReference type="NCBI Taxonomy" id="64791"/>
    <lineage>
        <taxon>Eukaryota</taxon>
        <taxon>Metazoa</taxon>
        <taxon>Ecdysozoa</taxon>
        <taxon>Arthropoda</taxon>
        <taxon>Hexapoda</taxon>
        <taxon>Insecta</taxon>
        <taxon>Pterygota</taxon>
        <taxon>Neoptera</taxon>
        <taxon>Endopterygota</taxon>
        <taxon>Hymenoptera</taxon>
        <taxon>Apocrita</taxon>
        <taxon>Aculeata</taxon>
        <taxon>Formicoidea</taxon>
        <taxon>Formicidae</taxon>
        <taxon>Myrmicinae</taxon>
        <taxon>Mycetomoellerius</taxon>
    </lineage>
</organism>
<gene>
    <name evidence="9" type="ORF">ALC60_02423</name>
</gene>
<keyword evidence="6" id="KW-0175">Coiled coil</keyword>
<sequence>MIRKTRNENFSREEKEFVVRFVNENLNILENKSNTSEVYLKKRDKWRELTEKLKTFGVVRDWKEVRHAYQRWKWFAKKNITAFEKWGGNVPTSMAPTDFDFMIYNVCSQDLEDDESNFSNESENNHVTNEYDELSNVSHSFDTNSGSCNVSHSLQFTEKRTEYTHEILDNLKIKMEPQTDEDLPKMCEETRIDNTRVQSTSVPTNSTNVASVSGTSFDVVEFVHGPRKKQKISSSNDQKANNETSNNSVIEFKKRENILKLKILRAQLNREEEESKIRMEQEKIKLNILKLQLKRERILLKNVQVLPNMKGV</sequence>
<feature type="region of interest" description="Disordered" evidence="7">
    <location>
        <begin position="228"/>
        <end position="247"/>
    </location>
</feature>
<evidence type="ECO:0000256" key="1">
    <source>
        <dbReference type="ARBA" id="ARBA00011764"/>
    </source>
</evidence>
<evidence type="ECO:0000256" key="3">
    <source>
        <dbReference type="ARBA" id="ARBA00023015"/>
    </source>
</evidence>
<keyword evidence="10" id="KW-1185">Reference proteome</keyword>
<feature type="compositionally biased region" description="Polar residues" evidence="7">
    <location>
        <begin position="232"/>
        <end position="247"/>
    </location>
</feature>
<reference evidence="9 10" key="1">
    <citation type="submission" date="2015-09" db="EMBL/GenBank/DDBJ databases">
        <title>Trachymyrmex zeteki WGS genome.</title>
        <authorList>
            <person name="Nygaard S."/>
            <person name="Hu H."/>
            <person name="Boomsma J."/>
            <person name="Zhang G."/>
        </authorList>
    </citation>
    <scope>NUCLEOTIDE SEQUENCE [LARGE SCALE GENOMIC DNA]</scope>
    <source>
        <strain evidence="9">Tzet28-1</strain>
        <tissue evidence="9">Whole body</tissue>
    </source>
</reference>
<comment type="subunit">
    <text evidence="1">Self-associates forming complexes of several hundred monomers.</text>
</comment>
<evidence type="ECO:0000256" key="5">
    <source>
        <dbReference type="ARBA" id="ARBA00025466"/>
    </source>
</evidence>
<evidence type="ECO:0000313" key="10">
    <source>
        <dbReference type="Proteomes" id="UP000075809"/>
    </source>
</evidence>
<dbReference type="InterPro" id="IPR028002">
    <property type="entry name" value="Myb_DNA-bind_5"/>
</dbReference>
<evidence type="ECO:0000313" key="9">
    <source>
        <dbReference type="EMBL" id="KYQ58775.1"/>
    </source>
</evidence>
<feature type="domain" description="Myb/SANT-like DNA-binding" evidence="8">
    <location>
        <begin position="6"/>
        <end position="81"/>
    </location>
</feature>
<evidence type="ECO:0000256" key="7">
    <source>
        <dbReference type="SAM" id="MobiDB-lite"/>
    </source>
</evidence>
<feature type="coiled-coil region" evidence="6">
    <location>
        <begin position="254"/>
        <end position="285"/>
    </location>
</feature>
<dbReference type="Pfam" id="PF13873">
    <property type="entry name" value="Myb_DNA-bind_5"/>
    <property type="match status" value="1"/>
</dbReference>
<name>A0A151XEM2_9HYME</name>
<comment type="function">
    <text evidence="5">Involved in transvection phenomena (= synapsis-dependent gene expression), where the synaptic pairing of chromosomes carrying genes with which zeste interacts influences the expression of these genes. Zeste binds to DNA and stimulates transcription from a nearby promoter.</text>
</comment>
<keyword evidence="3" id="KW-0805">Transcription regulation</keyword>
<keyword evidence="4" id="KW-0804">Transcription</keyword>
<dbReference type="EMBL" id="KQ982254">
    <property type="protein sequence ID" value="KYQ58775.1"/>
    <property type="molecule type" value="Genomic_DNA"/>
</dbReference>
<evidence type="ECO:0000256" key="2">
    <source>
        <dbReference type="ARBA" id="ARBA00016807"/>
    </source>
</evidence>
<evidence type="ECO:0000256" key="4">
    <source>
        <dbReference type="ARBA" id="ARBA00023163"/>
    </source>
</evidence>
<proteinExistence type="predicted"/>
<evidence type="ECO:0000256" key="6">
    <source>
        <dbReference type="SAM" id="Coils"/>
    </source>
</evidence>
<dbReference type="AlphaFoldDB" id="A0A151XEM2"/>
<accession>A0A151XEM2</accession>